<dbReference type="InterPro" id="IPR036573">
    <property type="entry name" value="CBM_sf_5/12"/>
</dbReference>
<dbReference type="SMART" id="SM00495">
    <property type="entry name" value="ChtBD3"/>
    <property type="match status" value="1"/>
</dbReference>
<dbReference type="GO" id="GO:0005576">
    <property type="term" value="C:extracellular region"/>
    <property type="evidence" value="ECO:0007669"/>
    <property type="project" value="InterPro"/>
</dbReference>
<evidence type="ECO:0000313" key="6">
    <source>
        <dbReference type="Proteomes" id="UP000298493"/>
    </source>
</evidence>
<proteinExistence type="predicted"/>
<dbReference type="EMBL" id="SNSC02000009">
    <property type="protein sequence ID" value="TID21631.1"/>
    <property type="molecule type" value="Genomic_DNA"/>
</dbReference>
<feature type="compositionally biased region" description="Low complexity" evidence="2">
    <location>
        <begin position="707"/>
        <end position="724"/>
    </location>
</feature>
<dbReference type="OrthoDB" id="2506204at2759"/>
<comment type="caution">
    <text evidence="5">The sequence shown here is derived from an EMBL/GenBank/DDBJ whole genome shotgun (WGS) entry which is preliminary data.</text>
</comment>
<dbReference type="Gene3D" id="2.10.10.20">
    <property type="entry name" value="Carbohydrate-binding module superfamily 5/12"/>
    <property type="match status" value="1"/>
</dbReference>
<evidence type="ECO:0000259" key="4">
    <source>
        <dbReference type="SMART" id="SM00495"/>
    </source>
</evidence>
<name>A0A4Z1P9M6_9PEZI</name>
<protein>
    <submittedName>
        <fullName evidence="5">Heterokaryon incompatibility Het-C</fullName>
    </submittedName>
</protein>
<keyword evidence="6" id="KW-1185">Reference proteome</keyword>
<feature type="region of interest" description="Disordered" evidence="2">
    <location>
        <begin position="344"/>
        <end position="389"/>
    </location>
</feature>
<dbReference type="Proteomes" id="UP000298493">
    <property type="component" value="Unassembled WGS sequence"/>
</dbReference>
<feature type="compositionally biased region" description="Pro residues" evidence="2">
    <location>
        <begin position="763"/>
        <end position="781"/>
    </location>
</feature>
<evidence type="ECO:0000256" key="1">
    <source>
        <dbReference type="ARBA" id="ARBA00022801"/>
    </source>
</evidence>
<dbReference type="GO" id="GO:0005975">
    <property type="term" value="P:carbohydrate metabolic process"/>
    <property type="evidence" value="ECO:0007669"/>
    <property type="project" value="InterPro"/>
</dbReference>
<dbReference type="CDD" id="cd12214">
    <property type="entry name" value="ChiA1_BD"/>
    <property type="match status" value="1"/>
</dbReference>
<evidence type="ECO:0000256" key="3">
    <source>
        <dbReference type="SAM" id="SignalP"/>
    </source>
</evidence>
<organism evidence="5 6">
    <name type="scientific">Venturia nashicola</name>
    <dbReference type="NCBI Taxonomy" id="86259"/>
    <lineage>
        <taxon>Eukaryota</taxon>
        <taxon>Fungi</taxon>
        <taxon>Dikarya</taxon>
        <taxon>Ascomycota</taxon>
        <taxon>Pezizomycotina</taxon>
        <taxon>Dothideomycetes</taxon>
        <taxon>Pleosporomycetidae</taxon>
        <taxon>Venturiales</taxon>
        <taxon>Venturiaceae</taxon>
        <taxon>Venturia</taxon>
    </lineage>
</organism>
<evidence type="ECO:0000313" key="5">
    <source>
        <dbReference type="EMBL" id="TID21631.1"/>
    </source>
</evidence>
<keyword evidence="1" id="KW-0378">Hydrolase</keyword>
<dbReference type="Pfam" id="PF02839">
    <property type="entry name" value="CBM_5_12"/>
    <property type="match status" value="1"/>
</dbReference>
<dbReference type="AlphaFoldDB" id="A0A4Z1P9M6"/>
<dbReference type="InterPro" id="IPR052577">
    <property type="entry name" value="VWA7"/>
</dbReference>
<dbReference type="InterPro" id="IPR003610">
    <property type="entry name" value="CBM5/12"/>
</dbReference>
<reference evidence="5 6" key="1">
    <citation type="submission" date="2019-04" db="EMBL/GenBank/DDBJ databases">
        <title>High contiguity whole genome sequence and gene annotation resource for two Venturia nashicola isolates.</title>
        <authorList>
            <person name="Prokchorchik M."/>
            <person name="Won K."/>
            <person name="Lee Y."/>
            <person name="Choi E.D."/>
            <person name="Segonzac C."/>
            <person name="Sohn K.H."/>
        </authorList>
    </citation>
    <scope>NUCLEOTIDE SEQUENCE [LARGE SCALE GENOMIC DNA]</scope>
    <source>
        <strain evidence="5 6">PRI2</strain>
    </source>
</reference>
<keyword evidence="3" id="KW-0732">Signal</keyword>
<feature type="region of interest" description="Disordered" evidence="2">
    <location>
        <begin position="704"/>
        <end position="808"/>
    </location>
</feature>
<feature type="compositionally biased region" description="Low complexity" evidence="2">
    <location>
        <begin position="344"/>
        <end position="354"/>
    </location>
</feature>
<feature type="domain" description="Chitin-binding type-3" evidence="4">
    <location>
        <begin position="653"/>
        <end position="700"/>
    </location>
</feature>
<accession>A0A4Z1P9M6</accession>
<gene>
    <name evidence="5" type="ORF">E6O75_ATG05026</name>
</gene>
<dbReference type="STRING" id="86259.A0A4Z1P9M6"/>
<sequence>MASYNLSFLLAIALLLAISTPVSAFGAGNIASLSKIEGHNWRHGDIEDMLKTVAFLKGHKWTSMMIKRVYFGNWLRDYSQAVDVGTLKGVQAGTIRVLVWVLAFMSFGYATAEFEVTDERLGTYRPEEHIDNPKDYADNEDARKYDPRLRPPVDPIELAIDPNTGMKNYIANESGGWATSAGYVKFSFARSIHFGRMYTSSANRGNEEDLCEALRCLGQALHTLEDFGAHTNYVELALKEMGFKNVFTHTGTQTQVNARGKHIYPLVTGTFGGVDFLHSVLGEATDHITQSELEEMNDTLGMAAGSNKKGNGSGGSSAIDALGDLLSKVPGTGGLMEEANRLQQMSNQQAASNSGARGFDDDYSTSRAQAPSFQAPPGSVGGPPGPGIPGMDPNMDPQAVIAKIYPILVFRDNVVRTISGIISKIPGLEKLIDTITERVTLFVFSLLAPFIQPIIAAASAQLKVGSSTVVDASANHQYEPWTDPNCTDPTHSLLSKDHFSNILNGPAGSVASAILQYAAPRVIYAWDHPDVPVDQVLNDVCRVFHHPALRDPHLELHKNMYGAVEHWVQSLPDRGQNLNNVLSSESVRAGKNHKGGENSGHQHGGGFTTIPGASGITGMGSHSKVAGSPFEMFNKKREMGEFGDVSSSGSGGAPAWQTGGQYTLGTQVSFNGATYKCLTTHHADAPDWTPAATPSLWTKIEADHGVSGSQQQSFSPQPQWQSGGYEQQSFQPAHHAQHVQDDGAYEAPTSYQQGYEPQHGYGAPPPQQPPYGGPPQQPPYGGPSQQPPYGGGYQNPPPGPYGQYGGGY</sequence>
<dbReference type="PANTHER" id="PTHR14905">
    <property type="entry name" value="NG37"/>
    <property type="match status" value="1"/>
</dbReference>
<dbReference type="InterPro" id="IPR010816">
    <property type="entry name" value="Het-C"/>
</dbReference>
<feature type="signal peptide" evidence="3">
    <location>
        <begin position="1"/>
        <end position="24"/>
    </location>
</feature>
<dbReference type="GO" id="GO:0030246">
    <property type="term" value="F:carbohydrate binding"/>
    <property type="evidence" value="ECO:0007669"/>
    <property type="project" value="InterPro"/>
</dbReference>
<dbReference type="Pfam" id="PF07217">
    <property type="entry name" value="Het-C"/>
    <property type="match status" value="1"/>
</dbReference>
<dbReference type="GO" id="GO:0004553">
    <property type="term" value="F:hydrolase activity, hydrolyzing O-glycosyl compounds"/>
    <property type="evidence" value="ECO:0007669"/>
    <property type="project" value="InterPro"/>
</dbReference>
<evidence type="ECO:0000256" key="2">
    <source>
        <dbReference type="SAM" id="MobiDB-lite"/>
    </source>
</evidence>
<dbReference type="SUPFAM" id="SSF51055">
    <property type="entry name" value="Carbohydrate binding domain"/>
    <property type="match status" value="1"/>
</dbReference>
<feature type="chain" id="PRO_5021216326" evidence="3">
    <location>
        <begin position="25"/>
        <end position="808"/>
    </location>
</feature>
<dbReference type="PANTHER" id="PTHR14905:SF7">
    <property type="entry name" value="VON WILLEBRAND FACTOR A DOMAIN-CONTAINING PROTEIN 7"/>
    <property type="match status" value="1"/>
</dbReference>